<accession>A0ABP5KKJ6</accession>
<gene>
    <name evidence="2" type="ORF">GCM10009843_36760</name>
</gene>
<name>A0ABP5KKJ6_9ACTN</name>
<comment type="caution">
    <text evidence="2">The sequence shown here is derived from an EMBL/GenBank/DDBJ whole genome shotgun (WGS) entry which is preliminary data.</text>
</comment>
<protein>
    <recommendedName>
        <fullName evidence="4">Rieske domain-containing protein</fullName>
    </recommendedName>
</protein>
<organism evidence="2 3">
    <name type="scientific">Nocardioides bigeumensis</name>
    <dbReference type="NCBI Taxonomy" id="433657"/>
    <lineage>
        <taxon>Bacteria</taxon>
        <taxon>Bacillati</taxon>
        <taxon>Actinomycetota</taxon>
        <taxon>Actinomycetes</taxon>
        <taxon>Propionibacteriales</taxon>
        <taxon>Nocardioidaceae</taxon>
        <taxon>Nocardioides</taxon>
    </lineage>
</organism>
<reference evidence="3" key="1">
    <citation type="journal article" date="2019" name="Int. J. Syst. Evol. Microbiol.">
        <title>The Global Catalogue of Microorganisms (GCM) 10K type strain sequencing project: providing services to taxonomists for standard genome sequencing and annotation.</title>
        <authorList>
            <consortium name="The Broad Institute Genomics Platform"/>
            <consortium name="The Broad Institute Genome Sequencing Center for Infectious Disease"/>
            <person name="Wu L."/>
            <person name="Ma J."/>
        </authorList>
    </citation>
    <scope>NUCLEOTIDE SEQUENCE [LARGE SCALE GENOMIC DNA]</scope>
    <source>
        <strain evidence="3">JCM 16021</strain>
    </source>
</reference>
<evidence type="ECO:0008006" key="4">
    <source>
        <dbReference type="Google" id="ProtNLM"/>
    </source>
</evidence>
<dbReference type="Proteomes" id="UP001500575">
    <property type="component" value="Unassembled WGS sequence"/>
</dbReference>
<evidence type="ECO:0000313" key="3">
    <source>
        <dbReference type="Proteomes" id="UP001500575"/>
    </source>
</evidence>
<evidence type="ECO:0000313" key="2">
    <source>
        <dbReference type="EMBL" id="GAA2132336.1"/>
    </source>
</evidence>
<dbReference type="EMBL" id="BAAAQQ010000013">
    <property type="protein sequence ID" value="GAA2132336.1"/>
    <property type="molecule type" value="Genomic_DNA"/>
</dbReference>
<keyword evidence="3" id="KW-1185">Reference proteome</keyword>
<proteinExistence type="predicted"/>
<sequence>MDLIRGGAAVVVAGLVALLIMLPQALLGDGSPSRPDDSSSSPPPGADTPAVTTTDAPEDLARIAGLFVDFAEGARPLPPSGGPVDLYVRGHHQRRLAFGDLRLRSRWQLCPPGGYADRACPFSALDAVDDLGRRPAFTEEPPGAPCVEQQDLPADLAGLRGVTITRGGGGDCSSYAAVRLYVDEDDHVRAVDLVLAG</sequence>
<dbReference type="RefSeq" id="WP_344305280.1">
    <property type="nucleotide sequence ID" value="NZ_BAAAQQ010000013.1"/>
</dbReference>
<feature type="region of interest" description="Disordered" evidence="1">
    <location>
        <begin position="29"/>
        <end position="55"/>
    </location>
</feature>
<evidence type="ECO:0000256" key="1">
    <source>
        <dbReference type="SAM" id="MobiDB-lite"/>
    </source>
</evidence>